<dbReference type="SUPFAM" id="SSF54403">
    <property type="entry name" value="Cystatin/monellin"/>
    <property type="match status" value="1"/>
</dbReference>
<dbReference type="EMBL" id="BKCP01010514">
    <property type="protein sequence ID" value="GER52878.1"/>
    <property type="molecule type" value="Genomic_DNA"/>
</dbReference>
<protein>
    <submittedName>
        <fullName evidence="2">Cysteine proteinase inhibitor</fullName>
    </submittedName>
</protein>
<name>A0A5A7R630_STRAF</name>
<accession>A0A5A7R630</accession>
<keyword evidence="3" id="KW-1185">Reference proteome</keyword>
<keyword evidence="1" id="KW-0472">Membrane</keyword>
<dbReference type="InterPro" id="IPR046350">
    <property type="entry name" value="Cystatin_sf"/>
</dbReference>
<reference evidence="3" key="1">
    <citation type="journal article" date="2019" name="Curr. Biol.">
        <title>Genome Sequence of Striga asiatica Provides Insight into the Evolution of Plant Parasitism.</title>
        <authorList>
            <person name="Yoshida S."/>
            <person name="Kim S."/>
            <person name="Wafula E.K."/>
            <person name="Tanskanen J."/>
            <person name="Kim Y.M."/>
            <person name="Honaas L."/>
            <person name="Yang Z."/>
            <person name="Spallek T."/>
            <person name="Conn C.E."/>
            <person name="Ichihashi Y."/>
            <person name="Cheong K."/>
            <person name="Cui S."/>
            <person name="Der J.P."/>
            <person name="Gundlach H."/>
            <person name="Jiao Y."/>
            <person name="Hori C."/>
            <person name="Ishida J.K."/>
            <person name="Kasahara H."/>
            <person name="Kiba T."/>
            <person name="Kim M.S."/>
            <person name="Koo N."/>
            <person name="Laohavisit A."/>
            <person name="Lee Y.H."/>
            <person name="Lumba S."/>
            <person name="McCourt P."/>
            <person name="Mortimer J.C."/>
            <person name="Mutuku J.M."/>
            <person name="Nomura T."/>
            <person name="Sasaki-Sekimoto Y."/>
            <person name="Seto Y."/>
            <person name="Wang Y."/>
            <person name="Wakatake T."/>
            <person name="Sakakibara H."/>
            <person name="Demura T."/>
            <person name="Yamaguchi S."/>
            <person name="Yoneyama K."/>
            <person name="Manabe R.I."/>
            <person name="Nelson D.C."/>
            <person name="Schulman A.H."/>
            <person name="Timko M.P."/>
            <person name="dePamphilis C.W."/>
            <person name="Choi D."/>
            <person name="Shirasu K."/>
        </authorList>
    </citation>
    <scope>NUCLEOTIDE SEQUENCE [LARGE SCALE GENOMIC DNA]</scope>
    <source>
        <strain evidence="3">cv. UVA1</strain>
    </source>
</reference>
<keyword evidence="1" id="KW-0812">Transmembrane</keyword>
<dbReference type="OrthoDB" id="906950at2759"/>
<gene>
    <name evidence="2" type="ORF">STAS_30363</name>
</gene>
<sequence>MAFKLNALVITAEIVLVAYILLDIYASIFVDLNSTAIPEERVIRLNSTNEDPKLVKVGMFAVDEYNKMKRSNLKFQSEIKAMFSQSSYILLIDVTHETFSMSKRYVTIVHPHGDRMSLMAFEEYSESDI</sequence>
<evidence type="ECO:0000256" key="1">
    <source>
        <dbReference type="SAM" id="Phobius"/>
    </source>
</evidence>
<dbReference type="AlphaFoldDB" id="A0A5A7R630"/>
<comment type="caution">
    <text evidence="2">The sequence shown here is derived from an EMBL/GenBank/DDBJ whole genome shotgun (WGS) entry which is preliminary data.</text>
</comment>
<dbReference type="Proteomes" id="UP000325081">
    <property type="component" value="Unassembled WGS sequence"/>
</dbReference>
<evidence type="ECO:0000313" key="2">
    <source>
        <dbReference type="EMBL" id="GER52878.1"/>
    </source>
</evidence>
<proteinExistence type="predicted"/>
<feature type="transmembrane region" description="Helical" evidence="1">
    <location>
        <begin position="7"/>
        <end position="30"/>
    </location>
</feature>
<dbReference type="Gene3D" id="3.10.450.10">
    <property type="match status" value="1"/>
</dbReference>
<keyword evidence="1" id="KW-1133">Transmembrane helix</keyword>
<evidence type="ECO:0000313" key="3">
    <source>
        <dbReference type="Proteomes" id="UP000325081"/>
    </source>
</evidence>
<organism evidence="2 3">
    <name type="scientific">Striga asiatica</name>
    <name type="common">Asiatic witchweed</name>
    <name type="synonym">Buchnera asiatica</name>
    <dbReference type="NCBI Taxonomy" id="4170"/>
    <lineage>
        <taxon>Eukaryota</taxon>
        <taxon>Viridiplantae</taxon>
        <taxon>Streptophyta</taxon>
        <taxon>Embryophyta</taxon>
        <taxon>Tracheophyta</taxon>
        <taxon>Spermatophyta</taxon>
        <taxon>Magnoliopsida</taxon>
        <taxon>eudicotyledons</taxon>
        <taxon>Gunneridae</taxon>
        <taxon>Pentapetalae</taxon>
        <taxon>asterids</taxon>
        <taxon>lamiids</taxon>
        <taxon>Lamiales</taxon>
        <taxon>Orobanchaceae</taxon>
        <taxon>Buchnereae</taxon>
        <taxon>Striga</taxon>
    </lineage>
</organism>